<dbReference type="PANTHER" id="PTHR42034">
    <property type="entry name" value="CHROMOSOME 7, WHOLE GENOME SHOTGUN SEQUENCE-RELATED"/>
    <property type="match status" value="1"/>
</dbReference>
<organism evidence="1 2">
    <name type="scientific">Fusarium torreyae</name>
    <dbReference type="NCBI Taxonomy" id="1237075"/>
    <lineage>
        <taxon>Eukaryota</taxon>
        <taxon>Fungi</taxon>
        <taxon>Dikarya</taxon>
        <taxon>Ascomycota</taxon>
        <taxon>Pezizomycotina</taxon>
        <taxon>Sordariomycetes</taxon>
        <taxon>Hypocreomycetidae</taxon>
        <taxon>Hypocreales</taxon>
        <taxon>Nectriaceae</taxon>
        <taxon>Fusarium</taxon>
    </lineage>
</organism>
<dbReference type="InterPro" id="IPR023213">
    <property type="entry name" value="CAT-like_dom_sf"/>
</dbReference>
<evidence type="ECO:0000313" key="2">
    <source>
        <dbReference type="Proteomes" id="UP001152049"/>
    </source>
</evidence>
<dbReference type="Gene3D" id="3.30.559.10">
    <property type="entry name" value="Chloramphenicol acetyltransferase-like domain"/>
    <property type="match status" value="1"/>
</dbReference>
<name>A0A9W8SCW8_9HYPO</name>
<keyword evidence="2" id="KW-1185">Reference proteome</keyword>
<dbReference type="AlphaFoldDB" id="A0A9W8SCW8"/>
<dbReference type="SUPFAM" id="SSF52777">
    <property type="entry name" value="CoA-dependent acyltransferases"/>
    <property type="match status" value="1"/>
</dbReference>
<proteinExistence type="predicted"/>
<dbReference type="PANTHER" id="PTHR42034:SF1">
    <property type="entry name" value="CONDENSATION DOMAIN-CONTAINING PROTEIN"/>
    <property type="match status" value="1"/>
</dbReference>
<sequence>MTYTWSQTSPTIFENKRGTFEQLYFYAQGEFGKPAPYILYSTVKFQNHNVLALDQVEACLRGAWSQIRAKEPQVGARHGETSKIVQVFAGNSLEGWLSETFSVCQDKTPDDIFRDSVSRRYPTLFYFPATRELTLQVNHSWVDGRGTLFFWDTFFSTLARPDDTPITAEVIQKRLPPTMDAILGVPEASSPKVEEYAQRIFERCMTDNAIYIPADDPNASLKGFLRRQRKLSPEISSQVIAACKQRGITITAAMHVAFGIAIQEYQREKHNISGDIWASFANIDARRFFGKEYSRELRRVACHFTVIPLYVPIDPNTFDKTTAELSNYYRQALDHPLAEGALECLPAAMPLYMQKVAEGAAFTRTPLLTTLGIVEDYMDRKFGSWEVEDFWLSNTMIPPSAQIFLWTWRGQIVFGGSWNEAMYGADVMEKLLVRTDEILLKALSVL</sequence>
<dbReference type="EMBL" id="JAOQAZ010000003">
    <property type="protein sequence ID" value="KAJ4268823.1"/>
    <property type="molecule type" value="Genomic_DNA"/>
</dbReference>
<comment type="caution">
    <text evidence="1">The sequence shown here is derived from an EMBL/GenBank/DDBJ whole genome shotgun (WGS) entry which is preliminary data.</text>
</comment>
<dbReference type="Proteomes" id="UP001152049">
    <property type="component" value="Unassembled WGS sequence"/>
</dbReference>
<evidence type="ECO:0000313" key="1">
    <source>
        <dbReference type="EMBL" id="KAJ4268823.1"/>
    </source>
</evidence>
<accession>A0A9W8SCW8</accession>
<protein>
    <submittedName>
        <fullName evidence="1">Uncharacterized protein</fullName>
    </submittedName>
</protein>
<gene>
    <name evidence="1" type="ORF">NW762_002893</name>
</gene>
<reference evidence="1" key="1">
    <citation type="submission" date="2022-09" db="EMBL/GenBank/DDBJ databases">
        <title>Fusarium specimens isolated from Avocado Roots.</title>
        <authorList>
            <person name="Stajich J."/>
            <person name="Roper C."/>
            <person name="Heimlech-Rivalta G."/>
        </authorList>
    </citation>
    <scope>NUCLEOTIDE SEQUENCE</scope>
    <source>
        <strain evidence="1">CF00136</strain>
    </source>
</reference>
<dbReference type="OrthoDB" id="10000533at2759"/>
<dbReference type="Gene3D" id="3.30.559.30">
    <property type="entry name" value="Nonribosomal peptide synthetase, condensation domain"/>
    <property type="match status" value="1"/>
</dbReference>